<dbReference type="InterPro" id="IPR011004">
    <property type="entry name" value="Trimer_LpxA-like_sf"/>
</dbReference>
<dbReference type="Pfam" id="PF17836">
    <property type="entry name" value="PglD_N"/>
    <property type="match status" value="1"/>
</dbReference>
<feature type="binding site" evidence="3">
    <location>
        <position position="72"/>
    </location>
    <ligand>
        <name>substrate</name>
    </ligand>
</feature>
<dbReference type="InterPro" id="IPR001451">
    <property type="entry name" value="Hexapep"/>
</dbReference>
<dbReference type="SUPFAM" id="SSF51161">
    <property type="entry name" value="Trimeric LpxA-like enzymes"/>
    <property type="match status" value="1"/>
</dbReference>
<keyword evidence="6" id="KW-1185">Reference proteome</keyword>
<dbReference type="Proteomes" id="UP000036959">
    <property type="component" value="Unassembled WGS sequence"/>
</dbReference>
<dbReference type="AlphaFoldDB" id="A0A0L0MEK5"/>
<sequence>MRKVLIVGAGGWGRQVLDMMQRTPGYGDAWTPTGFLDTRAHMLDGFGYALKVVGDPLTYAPGDDEIFVAAIGDPRARQRFVQPLLDRGARFMNIGLEPYDNSTIRLGHGAVSEHHTRIGVDTHIGDFANIHTQSVIGHDVRIGRFAQISAMVFIGGNARIGDFALINPHATIVPGIEIGEGATVGAGAVVVKNVPAGATVFGNPARIIFQKDPE</sequence>
<evidence type="ECO:0000313" key="5">
    <source>
        <dbReference type="EMBL" id="KND60773.1"/>
    </source>
</evidence>
<feature type="active site" description="Proton acceptor" evidence="2">
    <location>
        <position position="138"/>
    </location>
</feature>
<evidence type="ECO:0000256" key="1">
    <source>
        <dbReference type="ARBA" id="ARBA00007274"/>
    </source>
</evidence>
<accession>A0A0L0MEK5</accession>
<dbReference type="InterPro" id="IPR050179">
    <property type="entry name" value="Trans_hexapeptide_repeat"/>
</dbReference>
<proteinExistence type="inferred from homology"/>
<dbReference type="PANTHER" id="PTHR43300">
    <property type="entry name" value="ACETYLTRANSFERASE"/>
    <property type="match status" value="1"/>
</dbReference>
<feature type="domain" description="PglD N-terminal" evidence="4">
    <location>
        <begin position="3"/>
        <end position="82"/>
    </location>
</feature>
<evidence type="ECO:0000313" key="6">
    <source>
        <dbReference type="Proteomes" id="UP000036959"/>
    </source>
</evidence>
<dbReference type="EC" id="2.3.1.1" evidence="5"/>
<keyword evidence="5" id="KW-0808">Transferase</keyword>
<protein>
    <submittedName>
        <fullName evidence="5">N-acetylglutamate synthase</fullName>
        <ecNumber evidence="5">2.3.1.1</ecNumber>
    </submittedName>
</protein>
<dbReference type="InterPro" id="IPR020019">
    <property type="entry name" value="AcTrfase_PglD-like"/>
</dbReference>
<feature type="site" description="Increases basicity of active site His" evidence="2">
    <location>
        <position position="139"/>
    </location>
</feature>
<dbReference type="NCBIfam" id="TIGR03570">
    <property type="entry name" value="NeuD_NnaD"/>
    <property type="match status" value="1"/>
</dbReference>
<dbReference type="Gene3D" id="3.40.50.20">
    <property type="match status" value="1"/>
</dbReference>
<dbReference type="GO" id="GO:0016746">
    <property type="term" value="F:acyltransferase activity"/>
    <property type="evidence" value="ECO:0007669"/>
    <property type="project" value="UniProtKB-KW"/>
</dbReference>
<dbReference type="InterPro" id="IPR041561">
    <property type="entry name" value="PglD_N"/>
</dbReference>
<dbReference type="CDD" id="cd03360">
    <property type="entry name" value="LbH_AT_putative"/>
    <property type="match status" value="1"/>
</dbReference>
<dbReference type="PANTHER" id="PTHR43300:SF7">
    <property type="entry name" value="UDP-N-ACETYLBACILLOSAMINE N-ACETYLTRANSFERASE"/>
    <property type="match status" value="1"/>
</dbReference>
<keyword evidence="5" id="KW-0012">Acyltransferase</keyword>
<dbReference type="Pfam" id="PF00132">
    <property type="entry name" value="Hexapep"/>
    <property type="match status" value="1"/>
</dbReference>
<organism evidence="5 6">
    <name type="scientific">Candidatus Burkholderia verschuerenii</name>
    <dbReference type="NCBI Taxonomy" id="242163"/>
    <lineage>
        <taxon>Bacteria</taxon>
        <taxon>Pseudomonadati</taxon>
        <taxon>Pseudomonadota</taxon>
        <taxon>Betaproteobacteria</taxon>
        <taxon>Burkholderiales</taxon>
        <taxon>Burkholderiaceae</taxon>
        <taxon>Burkholderia</taxon>
    </lineage>
</organism>
<reference evidence="6" key="1">
    <citation type="submission" date="2015-06" db="EMBL/GenBank/DDBJ databases">
        <title>Comparative genomics of Burkholderia leaf nodule symbionts.</title>
        <authorList>
            <person name="Carlier A."/>
            <person name="Eberl L."/>
            <person name="Pinto-Carbo M."/>
        </authorList>
    </citation>
    <scope>NUCLEOTIDE SEQUENCE [LARGE SCALE GENOMIC DNA]</scope>
    <source>
        <strain evidence="6">UZHbot4</strain>
    </source>
</reference>
<name>A0A0L0MEK5_9BURK</name>
<comment type="caution">
    <text evidence="5">The sequence shown here is derived from an EMBL/GenBank/DDBJ whole genome shotgun (WGS) entry which is preliminary data.</text>
</comment>
<evidence type="ECO:0000256" key="3">
    <source>
        <dbReference type="PIRSR" id="PIRSR620019-2"/>
    </source>
</evidence>
<dbReference type="PATRIC" id="fig|242163.4.peg.5249"/>
<evidence type="ECO:0000259" key="4">
    <source>
        <dbReference type="Pfam" id="PF17836"/>
    </source>
</evidence>
<gene>
    <name evidence="5" type="ORF">BVER_00746</name>
</gene>
<comment type="similarity">
    <text evidence="1">Belongs to the transferase hexapeptide repeat family.</text>
</comment>
<dbReference type="EMBL" id="LFJJ01000045">
    <property type="protein sequence ID" value="KND60773.1"/>
    <property type="molecule type" value="Genomic_DNA"/>
</dbReference>
<dbReference type="RefSeq" id="WP_050453312.1">
    <property type="nucleotide sequence ID" value="NZ_LFJJ01000045.1"/>
</dbReference>
<dbReference type="Gene3D" id="2.160.10.10">
    <property type="entry name" value="Hexapeptide repeat proteins"/>
    <property type="match status" value="1"/>
</dbReference>
<evidence type="ECO:0000256" key="2">
    <source>
        <dbReference type="PIRSR" id="PIRSR620019-1"/>
    </source>
</evidence>